<keyword evidence="4" id="KW-0067">ATP-binding</keyword>
<dbReference type="GO" id="GO:0003676">
    <property type="term" value="F:nucleic acid binding"/>
    <property type="evidence" value="ECO:0007669"/>
    <property type="project" value="InterPro"/>
</dbReference>
<evidence type="ECO:0000256" key="2">
    <source>
        <dbReference type="ARBA" id="ARBA00022801"/>
    </source>
</evidence>
<dbReference type="InterPro" id="IPR050474">
    <property type="entry name" value="Hel308_SKI2-like"/>
</dbReference>
<dbReference type="PANTHER" id="PTHR47961">
    <property type="entry name" value="DNA POLYMERASE THETA, PUTATIVE (AFU_ORTHOLOGUE AFUA_1G05260)-RELATED"/>
    <property type="match status" value="1"/>
</dbReference>
<dbReference type="EMBL" id="CP135996">
    <property type="protein sequence ID" value="WOC31845.1"/>
    <property type="molecule type" value="Genomic_DNA"/>
</dbReference>
<dbReference type="PROSITE" id="PS51192">
    <property type="entry name" value="HELICASE_ATP_BIND_1"/>
    <property type="match status" value="1"/>
</dbReference>
<feature type="domain" description="Helicase ATP-binding" evidence="5">
    <location>
        <begin position="158"/>
        <end position="327"/>
    </location>
</feature>
<feature type="domain" description="Helicase C-terminal" evidence="6">
    <location>
        <begin position="392"/>
        <end position="570"/>
    </location>
</feature>
<dbReference type="AlphaFoldDB" id="A0AA97H1L4"/>
<dbReference type="PROSITE" id="PS51194">
    <property type="entry name" value="HELICASE_CTER"/>
    <property type="match status" value="1"/>
</dbReference>
<evidence type="ECO:0000256" key="4">
    <source>
        <dbReference type="ARBA" id="ARBA00022840"/>
    </source>
</evidence>
<keyword evidence="2" id="KW-0378">Hydrolase</keyword>
<protein>
    <submittedName>
        <fullName evidence="7">DEAD/DEAH box helicase</fullName>
    </submittedName>
</protein>
<evidence type="ECO:0000313" key="7">
    <source>
        <dbReference type="EMBL" id="WOC31845.1"/>
    </source>
</evidence>
<dbReference type="InterPro" id="IPR001650">
    <property type="entry name" value="Helicase_C-like"/>
</dbReference>
<reference evidence="8" key="2">
    <citation type="submission" date="2024-06" db="EMBL/GenBank/DDBJ databases">
        <title>Caproicibacterium argilliputei sp. nov, a novel caproic acid producing anaerobic bacterium isolated from pit mud.</title>
        <authorList>
            <person name="Zeng C."/>
        </authorList>
    </citation>
    <scope>NUCLEOTIDE SEQUENCE [LARGE SCALE GENOMIC DNA]</scope>
    <source>
        <strain evidence="8">ZCY20-5</strain>
    </source>
</reference>
<evidence type="ECO:0000259" key="6">
    <source>
        <dbReference type="PROSITE" id="PS51194"/>
    </source>
</evidence>
<dbReference type="SMART" id="SM00487">
    <property type="entry name" value="DEXDc"/>
    <property type="match status" value="1"/>
</dbReference>
<dbReference type="GO" id="GO:0005524">
    <property type="term" value="F:ATP binding"/>
    <property type="evidence" value="ECO:0007669"/>
    <property type="project" value="UniProtKB-KW"/>
</dbReference>
<sequence>MSDTQKTKLGDAIFSSIADNDFLNVLYDNMLYNYAILKLHLEGFQQARQVDVDAALRFADLLSKSTHPTKADDHKMWAQAIITLLLELEPGNEDVAFYAGSVLSSIGNFRGTEIAKTVYKSGYTETTLQEKAFAAFISDYLSIPAEKDKHFFIPQKNIYDQLNDDAFSYSAPTSMGKSFIMEMFIKDKIQNGTKCNFARIVPTKALINEVREDTVKGLDKLLEEMNYSVVTAASDYSLEEDHNFILVMTPERLLYLLISKPDFKIDYIFIDEAHKMTGRNSRGPFYYKTVDMLAQQNPPPHFIFASPNIPNPEVYLKLVKESQKGTENAISSTFAPVTQFKFLISQETKSIRIFNDHTQDAIFVCKYESTTMSVVDFMNTMTAFDQNKPLGERKRNIAYFSGKGAAIEAARAFSEGKDDIDDDDLKQLANDIRDQVHGDYYLTKLIRKGIAYHIGYLPASIRQRIEKLFKTGKITAMFCTSTLIEGVNLPADNLFITNYRSGRPRMTSVEFRNLIGRVGRIKFNLYGNVFFISDGNQVTEKEYVRLLREPIPNQMLSIVQELKPKLKKHVVDTLLSGSSKIEPYDTNSQKQSEEEYTMMRKFGLILLKDIMDDRNSLVRREFAEFMPEDGEQTIREKFEGQKEFIDSDINISADQSRRLAAAIRNGTHYPKSQDGRFSHSVVLGFLEELSRIFNWDKYEFGTLGKRNKAGEHAKLSWYSVILSQWMEGHGLSYIMRKAIEYMNEHPEKFWLNEYTPSYFDDGPEHRNVVFADTLEVIENVILFSISNYFLRFSNMYIAINGEHSLDDNNWYEFIEYGTTNEITVFLQRNGFSRESANYIKDHPEYIFRQDGVLTLRRSLLKCKNNDVRTEAELISLNRSKIFEEE</sequence>
<keyword evidence="1" id="KW-0547">Nucleotide-binding</keyword>
<keyword evidence="8" id="KW-1185">Reference proteome</keyword>
<dbReference type="PANTHER" id="PTHR47961:SF6">
    <property type="entry name" value="DNA-DIRECTED DNA POLYMERASE"/>
    <property type="match status" value="1"/>
</dbReference>
<evidence type="ECO:0000256" key="1">
    <source>
        <dbReference type="ARBA" id="ARBA00022741"/>
    </source>
</evidence>
<keyword evidence="3 7" id="KW-0347">Helicase</keyword>
<evidence type="ECO:0000259" key="5">
    <source>
        <dbReference type="PROSITE" id="PS51192"/>
    </source>
</evidence>
<dbReference type="InterPro" id="IPR014001">
    <property type="entry name" value="Helicase_ATP-bd"/>
</dbReference>
<dbReference type="GO" id="GO:0004386">
    <property type="term" value="F:helicase activity"/>
    <property type="evidence" value="ECO:0007669"/>
    <property type="project" value="UniProtKB-KW"/>
</dbReference>
<organism evidence="7 8">
    <name type="scientific">Caproicibacterium argilliputei</name>
    <dbReference type="NCBI Taxonomy" id="3030016"/>
    <lineage>
        <taxon>Bacteria</taxon>
        <taxon>Bacillati</taxon>
        <taxon>Bacillota</taxon>
        <taxon>Clostridia</taxon>
        <taxon>Eubacteriales</taxon>
        <taxon>Oscillospiraceae</taxon>
        <taxon>Caproicibacterium</taxon>
    </lineage>
</organism>
<name>A0AA97H1L4_9FIRM</name>
<evidence type="ECO:0000313" key="8">
    <source>
        <dbReference type="Proteomes" id="UP001300604"/>
    </source>
</evidence>
<proteinExistence type="predicted"/>
<dbReference type="KEGG" id="carl:PXC00_11700"/>
<evidence type="ECO:0000256" key="3">
    <source>
        <dbReference type="ARBA" id="ARBA00022806"/>
    </source>
</evidence>
<accession>A0AA97H1L4</accession>
<reference evidence="8" key="3">
    <citation type="submission" date="2024-06" db="EMBL/GenBank/DDBJ databases">
        <authorList>
            <person name="Zeng C."/>
        </authorList>
    </citation>
    <scope>NUCLEOTIDE SEQUENCE [LARGE SCALE GENOMIC DNA]</scope>
    <source>
        <strain evidence="8">ZCY20-5</strain>
    </source>
</reference>
<dbReference type="Pfam" id="PF00270">
    <property type="entry name" value="DEAD"/>
    <property type="match status" value="1"/>
</dbReference>
<dbReference type="InterPro" id="IPR011545">
    <property type="entry name" value="DEAD/DEAH_box_helicase_dom"/>
</dbReference>
<reference evidence="7 8" key="1">
    <citation type="submission" date="2024-06" db="EMBL/GenBank/DDBJ databases">
        <title>Caproicibacterium argilliputei sp. nov, a novel caproic acid producing anaerobic bacterium isolated from pit mud.</title>
        <authorList>
            <person name="Xia S."/>
        </authorList>
    </citation>
    <scope>NUCLEOTIDE SEQUENCE [LARGE SCALE GENOMIC DNA]</scope>
    <source>
        <strain evidence="7 8">ZCY20-5</strain>
    </source>
</reference>
<dbReference type="Pfam" id="PF00271">
    <property type="entry name" value="Helicase_C"/>
    <property type="match status" value="1"/>
</dbReference>
<dbReference type="Proteomes" id="UP001300604">
    <property type="component" value="Chromosome"/>
</dbReference>
<dbReference type="GO" id="GO:0016787">
    <property type="term" value="F:hydrolase activity"/>
    <property type="evidence" value="ECO:0007669"/>
    <property type="project" value="UniProtKB-KW"/>
</dbReference>
<dbReference type="SUPFAM" id="SSF52540">
    <property type="entry name" value="P-loop containing nucleoside triphosphate hydrolases"/>
    <property type="match status" value="1"/>
</dbReference>
<gene>
    <name evidence="7" type="ORF">PXC00_11700</name>
</gene>
<dbReference type="InterPro" id="IPR027417">
    <property type="entry name" value="P-loop_NTPase"/>
</dbReference>
<dbReference type="RefSeq" id="WP_275846728.1">
    <property type="nucleotide sequence ID" value="NZ_CP135996.1"/>
</dbReference>
<dbReference type="Gene3D" id="3.40.50.300">
    <property type="entry name" value="P-loop containing nucleotide triphosphate hydrolases"/>
    <property type="match status" value="2"/>
</dbReference>
<dbReference type="SMART" id="SM00490">
    <property type="entry name" value="HELICc"/>
    <property type="match status" value="1"/>
</dbReference>